<dbReference type="Pfam" id="PF00989">
    <property type="entry name" value="PAS"/>
    <property type="match status" value="1"/>
</dbReference>
<feature type="domain" description="PAC" evidence="16">
    <location>
        <begin position="445"/>
        <end position="496"/>
    </location>
</feature>
<dbReference type="InterPro" id="IPR036890">
    <property type="entry name" value="HATPase_C_sf"/>
</dbReference>
<dbReference type="Gene3D" id="1.10.287.130">
    <property type="match status" value="1"/>
</dbReference>
<dbReference type="Gene3D" id="3.30.450.20">
    <property type="entry name" value="PAS domain"/>
    <property type="match status" value="2"/>
</dbReference>
<dbReference type="InterPro" id="IPR003661">
    <property type="entry name" value="HisK_dim/P_dom"/>
</dbReference>
<dbReference type="SMART" id="SM00388">
    <property type="entry name" value="HisKA"/>
    <property type="match status" value="1"/>
</dbReference>
<accession>A0ABT0BUY3</accession>
<dbReference type="PROSITE" id="PS50109">
    <property type="entry name" value="HIS_KIN"/>
    <property type="match status" value="1"/>
</dbReference>
<dbReference type="PANTHER" id="PTHR43047:SF72">
    <property type="entry name" value="OSMOSENSING HISTIDINE PROTEIN KINASE SLN1"/>
    <property type="match status" value="1"/>
</dbReference>
<feature type="domain" description="Histidine kinase" evidence="14">
    <location>
        <begin position="500"/>
        <end position="721"/>
    </location>
</feature>
<dbReference type="SMART" id="SM00086">
    <property type="entry name" value="PAC"/>
    <property type="match status" value="1"/>
</dbReference>
<dbReference type="InterPro" id="IPR035965">
    <property type="entry name" value="PAS-like_dom_sf"/>
</dbReference>
<dbReference type="Proteomes" id="UP001202281">
    <property type="component" value="Unassembled WGS sequence"/>
</dbReference>
<feature type="transmembrane region" description="Helical" evidence="13">
    <location>
        <begin position="301"/>
        <end position="320"/>
    </location>
</feature>
<dbReference type="SMART" id="SM00091">
    <property type="entry name" value="PAS"/>
    <property type="match status" value="1"/>
</dbReference>
<dbReference type="Pfam" id="PF21623">
    <property type="entry name" value="HK_sensor_dom_bact"/>
    <property type="match status" value="1"/>
</dbReference>
<comment type="catalytic activity">
    <reaction evidence="1">
        <text>ATP + protein L-histidine = ADP + protein N-phospho-L-histidine.</text>
        <dbReference type="EC" id="2.7.13.3"/>
    </reaction>
</comment>
<dbReference type="CDD" id="cd00130">
    <property type="entry name" value="PAS"/>
    <property type="match status" value="1"/>
</dbReference>
<dbReference type="SUPFAM" id="SSF55874">
    <property type="entry name" value="ATPase domain of HSP90 chaperone/DNA topoisomerase II/histidine kinase"/>
    <property type="match status" value="1"/>
</dbReference>
<evidence type="ECO:0000256" key="5">
    <source>
        <dbReference type="ARBA" id="ARBA00022553"/>
    </source>
</evidence>
<evidence type="ECO:0000256" key="2">
    <source>
        <dbReference type="ARBA" id="ARBA00004651"/>
    </source>
</evidence>
<keyword evidence="7 13" id="KW-0812">Transmembrane</keyword>
<evidence type="ECO:0000313" key="18">
    <source>
        <dbReference type="Proteomes" id="UP001202281"/>
    </source>
</evidence>
<evidence type="ECO:0000256" key="6">
    <source>
        <dbReference type="ARBA" id="ARBA00022679"/>
    </source>
</evidence>
<dbReference type="InterPro" id="IPR000014">
    <property type="entry name" value="PAS"/>
</dbReference>
<evidence type="ECO:0000256" key="9">
    <source>
        <dbReference type="ARBA" id="ARBA00022777"/>
    </source>
</evidence>
<evidence type="ECO:0000256" key="13">
    <source>
        <dbReference type="SAM" id="Phobius"/>
    </source>
</evidence>
<keyword evidence="9" id="KW-0418">Kinase</keyword>
<dbReference type="SUPFAM" id="SSF47384">
    <property type="entry name" value="Homodimeric domain of signal transducing histidine kinase"/>
    <property type="match status" value="1"/>
</dbReference>
<keyword evidence="8" id="KW-0547">Nucleotide-binding</keyword>
<evidence type="ECO:0000259" key="16">
    <source>
        <dbReference type="PROSITE" id="PS50113"/>
    </source>
</evidence>
<keyword evidence="4" id="KW-1003">Cell membrane</keyword>
<evidence type="ECO:0000256" key="11">
    <source>
        <dbReference type="ARBA" id="ARBA00022989"/>
    </source>
</evidence>
<dbReference type="PANTHER" id="PTHR43047">
    <property type="entry name" value="TWO-COMPONENT HISTIDINE PROTEIN KINASE"/>
    <property type="match status" value="1"/>
</dbReference>
<keyword evidence="18" id="KW-1185">Reference proteome</keyword>
<proteinExistence type="predicted"/>
<dbReference type="InterPro" id="IPR001610">
    <property type="entry name" value="PAC"/>
</dbReference>
<dbReference type="CDD" id="cd18773">
    <property type="entry name" value="PDC1_HK_sensor"/>
    <property type="match status" value="1"/>
</dbReference>
<dbReference type="EMBL" id="JALHLG010000049">
    <property type="protein sequence ID" value="MCJ2188861.1"/>
    <property type="molecule type" value="Genomic_DNA"/>
</dbReference>
<dbReference type="InterPro" id="IPR005467">
    <property type="entry name" value="His_kinase_dom"/>
</dbReference>
<keyword evidence="13" id="KW-0472">Membrane</keyword>
<keyword evidence="6" id="KW-0808">Transferase</keyword>
<sequence length="734" mass="79276">MGVAASMRARDLVQQFAEDNVAHEARLIAQQVKGTYSALRNDTLVLSRTPSIQGIMRSDRGNGVDPADGATTKQWRSRLETTFAALLKERPGYTQIRFIGVADGGRELVRVNRTADRIVPVPEGGLQRKGQEPYFQRALALKPGAIYLSDVTYNREFGKVDAERIPTIRAVVPVFDQNGSLFGVVAINANYEKLLGDYFDDYEIKRDVIISNSEGDYVVHGSGKGISGLHLNSDADYDPPAFLKEHHSVARAEWASVGAAALTYSVRVPISQGAGGRYVVVSVSVPRDAVYAPAQRTLREGLTLTVLIIVLAVLATMYLASRMTAPLSAMTRKIENSVKEGAEPDLPVERKDEAGKLARAFSKLVHARNEYGARMRAIIDNAADGIVSFDGHGTVLTFNPASERLFGYASREAVGQNVSVLIPHIDAGAYGGTAAPPGQNAAAGKSREMDARRKDGSLFPVEVSVSRVGPDAGQPMYIGIIRDITERRQIEIMQNEFVSTVNHELRTPLTSIRASLGMLQHRISGKVDEKSQRLIDLSLGGAERLSWLVDDILDLEKIAAGKMDLTFEDADIAELTAAVVDHHRSLAEAHQVHFDVHIGLDRPYFCRLDTSRYSQALANLLANAAKFSPAGGRVLVDLAMSGTDKVAVSVIDKGVGIPASFHSKVFQRFAQADSSSRRSAGGSGLGLNISQSIIAAFDGTIHFDSTEGEGSTFIITLPIVSSLAQPESDPCKAV</sequence>
<evidence type="ECO:0000256" key="7">
    <source>
        <dbReference type="ARBA" id="ARBA00022692"/>
    </source>
</evidence>
<evidence type="ECO:0000256" key="1">
    <source>
        <dbReference type="ARBA" id="ARBA00000085"/>
    </source>
</evidence>
<dbReference type="InterPro" id="IPR003594">
    <property type="entry name" value="HATPase_dom"/>
</dbReference>
<dbReference type="SUPFAM" id="SSF55785">
    <property type="entry name" value="PYP-like sensor domain (PAS domain)"/>
    <property type="match status" value="1"/>
</dbReference>
<comment type="subcellular location">
    <subcellularLocation>
        <location evidence="2">Cell membrane</location>
        <topology evidence="2">Multi-pass membrane protein</topology>
    </subcellularLocation>
</comment>
<dbReference type="InterPro" id="IPR048760">
    <property type="entry name" value="VP0354-like_sensor_dom"/>
</dbReference>
<dbReference type="SUPFAM" id="SSF103190">
    <property type="entry name" value="Sensory domain-like"/>
    <property type="match status" value="1"/>
</dbReference>
<name>A0ABT0BUY3_9SPHN</name>
<gene>
    <name evidence="17" type="ORF">MTR66_18830</name>
</gene>
<comment type="caution">
    <text evidence="17">The sequence shown here is derived from an EMBL/GenBank/DDBJ whole genome shotgun (WGS) entry which is preliminary data.</text>
</comment>
<dbReference type="PROSITE" id="PS50112">
    <property type="entry name" value="PAS"/>
    <property type="match status" value="1"/>
</dbReference>
<keyword evidence="11 13" id="KW-1133">Transmembrane helix</keyword>
<dbReference type="SMART" id="SM00387">
    <property type="entry name" value="HATPase_c"/>
    <property type="match status" value="1"/>
</dbReference>
<evidence type="ECO:0000313" key="17">
    <source>
        <dbReference type="EMBL" id="MCJ2188861.1"/>
    </source>
</evidence>
<dbReference type="RefSeq" id="WP_243923827.1">
    <property type="nucleotide sequence ID" value="NZ_JALHLG010000049.1"/>
</dbReference>
<protein>
    <recommendedName>
        <fullName evidence="3">histidine kinase</fullName>
        <ecNumber evidence="3">2.7.13.3</ecNumber>
    </recommendedName>
</protein>
<evidence type="ECO:0000259" key="14">
    <source>
        <dbReference type="PROSITE" id="PS50109"/>
    </source>
</evidence>
<dbReference type="PROSITE" id="PS50113">
    <property type="entry name" value="PAC"/>
    <property type="match status" value="1"/>
</dbReference>
<keyword evidence="12" id="KW-0902">Two-component regulatory system</keyword>
<dbReference type="InterPro" id="IPR004358">
    <property type="entry name" value="Sig_transdc_His_kin-like_C"/>
</dbReference>
<reference evidence="17 18" key="1">
    <citation type="submission" date="2022-04" db="EMBL/GenBank/DDBJ databases">
        <title>Identification of a novel bacterium isolated from mangrove sediments.</title>
        <authorList>
            <person name="Pan X."/>
        </authorList>
    </citation>
    <scope>NUCLEOTIDE SEQUENCE [LARGE SCALE GENOMIC DNA]</scope>
    <source>
        <strain evidence="17 18">B2638</strain>
    </source>
</reference>
<evidence type="ECO:0000259" key="15">
    <source>
        <dbReference type="PROSITE" id="PS50112"/>
    </source>
</evidence>
<dbReference type="PRINTS" id="PR00344">
    <property type="entry name" value="BCTRLSENSOR"/>
</dbReference>
<dbReference type="Pfam" id="PF02518">
    <property type="entry name" value="HATPase_c"/>
    <property type="match status" value="1"/>
</dbReference>
<keyword evidence="5" id="KW-0597">Phosphoprotein</keyword>
<evidence type="ECO:0000256" key="10">
    <source>
        <dbReference type="ARBA" id="ARBA00022840"/>
    </source>
</evidence>
<evidence type="ECO:0000256" key="4">
    <source>
        <dbReference type="ARBA" id="ARBA00022475"/>
    </source>
</evidence>
<dbReference type="InterPro" id="IPR036097">
    <property type="entry name" value="HisK_dim/P_sf"/>
</dbReference>
<organism evidence="17 18">
    <name type="scientific">Novosphingobium beihaiensis</name>
    <dbReference type="NCBI Taxonomy" id="2930389"/>
    <lineage>
        <taxon>Bacteria</taxon>
        <taxon>Pseudomonadati</taxon>
        <taxon>Pseudomonadota</taxon>
        <taxon>Alphaproteobacteria</taxon>
        <taxon>Sphingomonadales</taxon>
        <taxon>Sphingomonadaceae</taxon>
        <taxon>Novosphingobium</taxon>
    </lineage>
</organism>
<dbReference type="Pfam" id="PF00512">
    <property type="entry name" value="HisKA"/>
    <property type="match status" value="1"/>
</dbReference>
<dbReference type="InterPro" id="IPR029151">
    <property type="entry name" value="Sensor-like_sf"/>
</dbReference>
<dbReference type="Gene3D" id="3.30.565.10">
    <property type="entry name" value="Histidine kinase-like ATPase, C-terminal domain"/>
    <property type="match status" value="1"/>
</dbReference>
<feature type="domain" description="PAS" evidence="15">
    <location>
        <begin position="371"/>
        <end position="417"/>
    </location>
</feature>
<dbReference type="InterPro" id="IPR000700">
    <property type="entry name" value="PAS-assoc_C"/>
</dbReference>
<keyword evidence="10" id="KW-0067">ATP-binding</keyword>
<dbReference type="InterPro" id="IPR013767">
    <property type="entry name" value="PAS_fold"/>
</dbReference>
<evidence type="ECO:0000256" key="8">
    <source>
        <dbReference type="ARBA" id="ARBA00022741"/>
    </source>
</evidence>
<evidence type="ECO:0000256" key="3">
    <source>
        <dbReference type="ARBA" id="ARBA00012438"/>
    </source>
</evidence>
<dbReference type="Gene3D" id="6.10.340.10">
    <property type="match status" value="1"/>
</dbReference>
<evidence type="ECO:0000256" key="12">
    <source>
        <dbReference type="ARBA" id="ARBA00023012"/>
    </source>
</evidence>
<dbReference type="NCBIfam" id="TIGR00229">
    <property type="entry name" value="sensory_box"/>
    <property type="match status" value="1"/>
</dbReference>
<dbReference type="CDD" id="cd00082">
    <property type="entry name" value="HisKA"/>
    <property type="match status" value="1"/>
</dbReference>
<dbReference type="EC" id="2.7.13.3" evidence="3"/>